<reference evidence="2 3" key="1">
    <citation type="journal article" date="2010" name="Stand. Genomic Sci.">
        <title>Complete genome sequence of Segniliparus rotundus type strain (CDC 1076).</title>
        <authorList>
            <person name="Sikorski J."/>
            <person name="Lapidus A."/>
            <person name="Copeland A."/>
            <person name="Misra M."/>
            <person name="Glavina Del Rio T."/>
            <person name="Nolan M."/>
            <person name="Lucas S."/>
            <person name="Chen F."/>
            <person name="Tice H."/>
            <person name="Cheng J.F."/>
            <person name="Jando M."/>
            <person name="Schneider S."/>
            <person name="Bruce D."/>
            <person name="Goodwin L."/>
            <person name="Pitluck S."/>
            <person name="Liolios K."/>
            <person name="Mikhailova N."/>
            <person name="Pati A."/>
            <person name="Ivanova N."/>
            <person name="Mavromatis K."/>
            <person name="Chen A."/>
            <person name="Palaniappan K."/>
            <person name="Chertkov O."/>
            <person name="Land M."/>
            <person name="Hauser L."/>
            <person name="Chang Y.J."/>
            <person name="Jeffries C.D."/>
            <person name="Brettin T."/>
            <person name="Detter J.C."/>
            <person name="Han C."/>
            <person name="Rohde M."/>
            <person name="Goker M."/>
            <person name="Bristow J."/>
            <person name="Eisen J.A."/>
            <person name="Markowitz V."/>
            <person name="Hugenholtz P."/>
            <person name="Kyrpides N.C."/>
            <person name="Klenk H.P."/>
        </authorList>
    </citation>
    <scope>NUCLEOTIDE SEQUENCE [LARGE SCALE GENOMIC DNA]</scope>
    <source>
        <strain evidence="3">ATCC BAA-972 / CDC 1076 / CIP 108378 / DSM 44985 / JCM 13578</strain>
    </source>
</reference>
<dbReference type="STRING" id="640132.Srot_0417"/>
<proteinExistence type="predicted"/>
<organism evidence="2 3">
    <name type="scientific">Segniliparus rotundus (strain ATCC BAA-972 / CDC 1076 / CIP 108378 / DSM 44985 / JCM 13578)</name>
    <dbReference type="NCBI Taxonomy" id="640132"/>
    <lineage>
        <taxon>Bacteria</taxon>
        <taxon>Bacillati</taxon>
        <taxon>Actinomycetota</taxon>
        <taxon>Actinomycetes</taxon>
        <taxon>Mycobacteriales</taxon>
        <taxon>Segniliparaceae</taxon>
        <taxon>Segniliparus</taxon>
    </lineage>
</organism>
<evidence type="ECO:0000313" key="3">
    <source>
        <dbReference type="Proteomes" id="UP000002247"/>
    </source>
</evidence>
<dbReference type="AlphaFoldDB" id="D6ZBS7"/>
<feature type="compositionally biased region" description="Polar residues" evidence="1">
    <location>
        <begin position="1"/>
        <end position="11"/>
    </location>
</feature>
<dbReference type="HOGENOM" id="CLU_2467249_0_0_11"/>
<sequence length="88" mass="9844">MEIVSGSSVLGESTGPDAARWSSPLRKKGRLICVKAKKFASLQPKKKCCKSQPRCLRCPVVLMRVEKAVDLDHAEKVPKWLLIQARKK</sequence>
<protein>
    <submittedName>
        <fullName evidence="2">Uncharacterized protein</fullName>
    </submittedName>
</protein>
<dbReference type="EMBL" id="CP001958">
    <property type="protein sequence ID" value="ADG96904.1"/>
    <property type="molecule type" value="Genomic_DNA"/>
</dbReference>
<feature type="region of interest" description="Disordered" evidence="1">
    <location>
        <begin position="1"/>
        <end position="22"/>
    </location>
</feature>
<evidence type="ECO:0000256" key="1">
    <source>
        <dbReference type="SAM" id="MobiDB-lite"/>
    </source>
</evidence>
<evidence type="ECO:0000313" key="2">
    <source>
        <dbReference type="EMBL" id="ADG96904.1"/>
    </source>
</evidence>
<gene>
    <name evidence="2" type="ordered locus">Srot_0417</name>
</gene>
<dbReference type="KEGG" id="srt:Srot_0417"/>
<accession>D6ZBS7</accession>
<dbReference type="Proteomes" id="UP000002247">
    <property type="component" value="Chromosome"/>
</dbReference>
<name>D6ZBS7_SEGRD</name>
<keyword evidence="3" id="KW-1185">Reference proteome</keyword>